<dbReference type="Proteomes" id="UP000015105">
    <property type="component" value="Chromosome 6D"/>
</dbReference>
<dbReference type="Gramene" id="AET6Gv20055600.13">
    <property type="protein sequence ID" value="AET6Gv20055600.13"/>
    <property type="gene ID" value="AET6Gv20055600"/>
</dbReference>
<feature type="domain" description="NB-ARC" evidence="2">
    <location>
        <begin position="88"/>
        <end position="248"/>
    </location>
</feature>
<evidence type="ECO:0000313" key="3">
    <source>
        <dbReference type="EnsemblPlants" id="AET6Gv20055600.13"/>
    </source>
</evidence>
<reference evidence="3" key="5">
    <citation type="journal article" date="2021" name="G3 (Bethesda)">
        <title>Aegilops tauschii genome assembly Aet v5.0 features greater sequence contiguity and improved annotation.</title>
        <authorList>
            <person name="Wang L."/>
            <person name="Zhu T."/>
            <person name="Rodriguez J.C."/>
            <person name="Deal K.R."/>
            <person name="Dubcovsky J."/>
            <person name="McGuire P.E."/>
            <person name="Lux T."/>
            <person name="Spannagl M."/>
            <person name="Mayer K.F.X."/>
            <person name="Baldrich P."/>
            <person name="Meyers B.C."/>
            <person name="Huo N."/>
            <person name="Gu Y.Q."/>
            <person name="Zhou H."/>
            <person name="Devos K.M."/>
            <person name="Bennetzen J.L."/>
            <person name="Unver T."/>
            <person name="Budak H."/>
            <person name="Gulick P.J."/>
            <person name="Galiba G."/>
            <person name="Kalapos B."/>
            <person name="Nelson D.R."/>
            <person name="Li P."/>
            <person name="You F.M."/>
            <person name="Luo M.C."/>
            <person name="Dvorak J."/>
        </authorList>
    </citation>
    <scope>NUCLEOTIDE SEQUENCE [LARGE SCALE GENOMIC DNA]</scope>
    <source>
        <strain evidence="3">cv. AL8/78</strain>
    </source>
</reference>
<accession>A0A453MS83</accession>
<dbReference type="InterPro" id="IPR027417">
    <property type="entry name" value="P-loop_NTPase"/>
</dbReference>
<dbReference type="PRINTS" id="PR00364">
    <property type="entry name" value="DISEASERSIST"/>
</dbReference>
<evidence type="ECO:0000256" key="1">
    <source>
        <dbReference type="SAM" id="MobiDB-lite"/>
    </source>
</evidence>
<dbReference type="InterPro" id="IPR044974">
    <property type="entry name" value="Disease_R_plants"/>
</dbReference>
<dbReference type="GO" id="GO:0098542">
    <property type="term" value="P:defense response to other organism"/>
    <property type="evidence" value="ECO:0007669"/>
    <property type="project" value="TreeGrafter"/>
</dbReference>
<keyword evidence="4" id="KW-1185">Reference proteome</keyword>
<dbReference type="EnsemblPlants" id="AET6Gv20055600.13">
    <property type="protein sequence ID" value="AET6Gv20055600.13"/>
    <property type="gene ID" value="AET6Gv20055600"/>
</dbReference>
<feature type="compositionally biased region" description="Polar residues" evidence="1">
    <location>
        <begin position="1"/>
        <end position="28"/>
    </location>
</feature>
<dbReference type="PANTHER" id="PTHR23155">
    <property type="entry name" value="DISEASE RESISTANCE PROTEIN RP"/>
    <property type="match status" value="1"/>
</dbReference>
<feature type="region of interest" description="Disordered" evidence="1">
    <location>
        <begin position="1"/>
        <end position="56"/>
    </location>
</feature>
<dbReference type="SUPFAM" id="SSF52540">
    <property type="entry name" value="P-loop containing nucleoside triphosphate hydrolases"/>
    <property type="match status" value="1"/>
</dbReference>
<dbReference type="InterPro" id="IPR002182">
    <property type="entry name" value="NB-ARC"/>
</dbReference>
<reference evidence="4" key="1">
    <citation type="journal article" date="2014" name="Science">
        <title>Ancient hybridizations among the ancestral genomes of bread wheat.</title>
        <authorList>
            <consortium name="International Wheat Genome Sequencing Consortium,"/>
            <person name="Marcussen T."/>
            <person name="Sandve S.R."/>
            <person name="Heier L."/>
            <person name="Spannagl M."/>
            <person name="Pfeifer M."/>
            <person name="Jakobsen K.S."/>
            <person name="Wulff B.B."/>
            <person name="Steuernagel B."/>
            <person name="Mayer K.F."/>
            <person name="Olsen O.A."/>
        </authorList>
    </citation>
    <scope>NUCLEOTIDE SEQUENCE [LARGE SCALE GENOMIC DNA]</scope>
    <source>
        <strain evidence="4">cv. AL8/78</strain>
    </source>
</reference>
<dbReference type="Pfam" id="PF00931">
    <property type="entry name" value="NB-ARC"/>
    <property type="match status" value="1"/>
</dbReference>
<dbReference type="GO" id="GO:0043531">
    <property type="term" value="F:ADP binding"/>
    <property type="evidence" value="ECO:0007669"/>
    <property type="project" value="InterPro"/>
</dbReference>
<proteinExistence type="predicted"/>
<reference evidence="3" key="4">
    <citation type="submission" date="2019-03" db="UniProtKB">
        <authorList>
            <consortium name="EnsemblPlants"/>
        </authorList>
    </citation>
    <scope>IDENTIFICATION</scope>
</reference>
<protein>
    <recommendedName>
        <fullName evidence="2">NB-ARC domain-containing protein</fullName>
    </recommendedName>
</protein>
<reference evidence="3" key="3">
    <citation type="journal article" date="2017" name="Nature">
        <title>Genome sequence of the progenitor of the wheat D genome Aegilops tauschii.</title>
        <authorList>
            <person name="Luo M.C."/>
            <person name="Gu Y.Q."/>
            <person name="Puiu D."/>
            <person name="Wang H."/>
            <person name="Twardziok S.O."/>
            <person name="Deal K.R."/>
            <person name="Huo N."/>
            <person name="Zhu T."/>
            <person name="Wang L."/>
            <person name="Wang Y."/>
            <person name="McGuire P.E."/>
            <person name="Liu S."/>
            <person name="Long H."/>
            <person name="Ramasamy R.K."/>
            <person name="Rodriguez J.C."/>
            <person name="Van S.L."/>
            <person name="Yuan L."/>
            <person name="Wang Z."/>
            <person name="Xia Z."/>
            <person name="Xiao L."/>
            <person name="Anderson O.D."/>
            <person name="Ouyang S."/>
            <person name="Liang Y."/>
            <person name="Zimin A.V."/>
            <person name="Pertea G."/>
            <person name="Qi P."/>
            <person name="Bennetzen J.L."/>
            <person name="Dai X."/>
            <person name="Dawson M.W."/>
            <person name="Muller H.G."/>
            <person name="Kugler K."/>
            <person name="Rivarola-Duarte L."/>
            <person name="Spannagl M."/>
            <person name="Mayer K.F.X."/>
            <person name="Lu F.H."/>
            <person name="Bevan M.W."/>
            <person name="Leroy P."/>
            <person name="Li P."/>
            <person name="You F.M."/>
            <person name="Sun Q."/>
            <person name="Liu Z."/>
            <person name="Lyons E."/>
            <person name="Wicker T."/>
            <person name="Salzberg S.L."/>
            <person name="Devos K.M."/>
            <person name="Dvorak J."/>
        </authorList>
    </citation>
    <scope>NUCLEOTIDE SEQUENCE [LARGE SCALE GENOMIC DNA]</scope>
    <source>
        <strain evidence="3">cv. AL8/78</strain>
    </source>
</reference>
<reference evidence="4" key="2">
    <citation type="journal article" date="2017" name="Nat. Plants">
        <title>The Aegilops tauschii genome reveals multiple impacts of transposons.</title>
        <authorList>
            <person name="Zhao G."/>
            <person name="Zou C."/>
            <person name="Li K."/>
            <person name="Wang K."/>
            <person name="Li T."/>
            <person name="Gao L."/>
            <person name="Zhang X."/>
            <person name="Wang H."/>
            <person name="Yang Z."/>
            <person name="Liu X."/>
            <person name="Jiang W."/>
            <person name="Mao L."/>
            <person name="Kong X."/>
            <person name="Jiao Y."/>
            <person name="Jia J."/>
        </authorList>
    </citation>
    <scope>NUCLEOTIDE SEQUENCE [LARGE SCALE GENOMIC DNA]</scope>
    <source>
        <strain evidence="4">cv. AL8/78</strain>
    </source>
</reference>
<dbReference type="PANTHER" id="PTHR23155:SF1114">
    <property type="entry name" value="OS02G0475500 PROTEIN"/>
    <property type="match status" value="1"/>
</dbReference>
<name>A0A453MS83_AEGTS</name>
<evidence type="ECO:0000259" key="2">
    <source>
        <dbReference type="Pfam" id="PF00931"/>
    </source>
</evidence>
<dbReference type="AlphaFoldDB" id="A0A453MS83"/>
<organism evidence="3 4">
    <name type="scientific">Aegilops tauschii subsp. strangulata</name>
    <name type="common">Goatgrass</name>
    <dbReference type="NCBI Taxonomy" id="200361"/>
    <lineage>
        <taxon>Eukaryota</taxon>
        <taxon>Viridiplantae</taxon>
        <taxon>Streptophyta</taxon>
        <taxon>Embryophyta</taxon>
        <taxon>Tracheophyta</taxon>
        <taxon>Spermatophyta</taxon>
        <taxon>Magnoliopsida</taxon>
        <taxon>Liliopsida</taxon>
        <taxon>Poales</taxon>
        <taxon>Poaceae</taxon>
        <taxon>BOP clade</taxon>
        <taxon>Pooideae</taxon>
        <taxon>Triticodae</taxon>
        <taxon>Triticeae</taxon>
        <taxon>Triticinae</taxon>
        <taxon>Aegilops</taxon>
    </lineage>
</organism>
<sequence length="248" mass="27550">QGMRTSWSAELISDSNKVSTAEENTTMATDEIQEEPQESNNAGEDKVGNSTARKKFERSRTLGLADEVVCGRETEKSILIRLVGQPDNSQGSKVISVWGMGGLGKTTVVRSIYRSQQLGGWKRAWATALRPFNPEVLLRDLALQLQNAIQEDPVGSTATGVQKKNISVMKLQDLKDELARILKVQKCLLVLDDILSTSEWDLVKSCLHNAGRIIVTTRQKDVAKHCSRENKNMYYLEGLKDDAALDLF</sequence>
<evidence type="ECO:0000313" key="4">
    <source>
        <dbReference type="Proteomes" id="UP000015105"/>
    </source>
</evidence>
<dbReference type="Gene3D" id="3.40.50.300">
    <property type="entry name" value="P-loop containing nucleotide triphosphate hydrolases"/>
    <property type="match status" value="1"/>
</dbReference>